<accession>A0ABR9ULG3</accession>
<dbReference type="InterPro" id="IPR050266">
    <property type="entry name" value="AB_hydrolase_sf"/>
</dbReference>
<name>A0ABR9ULG3_9CHRO</name>
<dbReference type="RefSeq" id="WP_193930256.1">
    <property type="nucleotide sequence ID" value="NZ_CAWPMZ010000072.1"/>
</dbReference>
<keyword evidence="3" id="KW-1185">Reference proteome</keyword>
<reference evidence="2 3" key="1">
    <citation type="submission" date="2020-10" db="EMBL/GenBank/DDBJ databases">
        <authorList>
            <person name="Castelo-Branco R."/>
            <person name="Eusebio N."/>
            <person name="Adriana R."/>
            <person name="Vieira A."/>
            <person name="Brugerolle De Fraissinette N."/>
            <person name="Rezende De Castro R."/>
            <person name="Schneider M.P."/>
            <person name="Vasconcelos V."/>
            <person name="Leao P.N."/>
        </authorList>
    </citation>
    <scope>NUCLEOTIDE SEQUENCE [LARGE SCALE GENOMIC DNA]</scope>
    <source>
        <strain evidence="2 3">LEGE 06123</strain>
    </source>
</reference>
<dbReference type="Gene3D" id="3.40.50.1820">
    <property type="entry name" value="alpha/beta hydrolase"/>
    <property type="match status" value="1"/>
</dbReference>
<dbReference type="PRINTS" id="PR00111">
    <property type="entry name" value="ABHYDROLASE"/>
</dbReference>
<keyword evidence="2" id="KW-0378">Hydrolase</keyword>
<comment type="caution">
    <text evidence="2">The sequence shown here is derived from an EMBL/GenBank/DDBJ whole genome shotgun (WGS) entry which is preliminary data.</text>
</comment>
<dbReference type="InterPro" id="IPR000073">
    <property type="entry name" value="AB_hydrolase_1"/>
</dbReference>
<feature type="domain" description="AB hydrolase-1" evidence="1">
    <location>
        <begin position="29"/>
        <end position="139"/>
    </location>
</feature>
<organism evidence="2 3">
    <name type="scientific">Gloeocapsopsis crepidinum LEGE 06123</name>
    <dbReference type="NCBI Taxonomy" id="588587"/>
    <lineage>
        <taxon>Bacteria</taxon>
        <taxon>Bacillati</taxon>
        <taxon>Cyanobacteriota</taxon>
        <taxon>Cyanophyceae</taxon>
        <taxon>Oscillatoriophycideae</taxon>
        <taxon>Chroococcales</taxon>
        <taxon>Chroococcaceae</taxon>
        <taxon>Gloeocapsopsis</taxon>
    </lineage>
</organism>
<protein>
    <submittedName>
        <fullName evidence="2">Alpha/beta hydrolase</fullName>
    </submittedName>
</protein>
<dbReference type="InterPro" id="IPR029058">
    <property type="entry name" value="AB_hydrolase_fold"/>
</dbReference>
<evidence type="ECO:0000313" key="3">
    <source>
        <dbReference type="Proteomes" id="UP000651156"/>
    </source>
</evidence>
<dbReference type="Proteomes" id="UP000651156">
    <property type="component" value="Unassembled WGS sequence"/>
</dbReference>
<dbReference type="SUPFAM" id="SSF53474">
    <property type="entry name" value="alpha/beta-Hydrolases"/>
    <property type="match status" value="1"/>
</dbReference>
<dbReference type="EMBL" id="JADEWN010000003">
    <property type="protein sequence ID" value="MBE9189126.1"/>
    <property type="molecule type" value="Genomic_DNA"/>
</dbReference>
<proteinExistence type="predicted"/>
<dbReference type="PANTHER" id="PTHR43798">
    <property type="entry name" value="MONOACYLGLYCEROL LIPASE"/>
    <property type="match status" value="1"/>
</dbReference>
<evidence type="ECO:0000313" key="2">
    <source>
        <dbReference type="EMBL" id="MBE9189126.1"/>
    </source>
</evidence>
<dbReference type="Pfam" id="PF00561">
    <property type="entry name" value="Abhydrolase_1"/>
    <property type="match status" value="1"/>
</dbReference>
<dbReference type="GO" id="GO:0016787">
    <property type="term" value="F:hydrolase activity"/>
    <property type="evidence" value="ECO:0007669"/>
    <property type="project" value="UniProtKB-KW"/>
</dbReference>
<evidence type="ECO:0000259" key="1">
    <source>
        <dbReference type="Pfam" id="PF00561"/>
    </source>
</evidence>
<sequence>MKHQLQEKQIKLENYQTVYLEEGVTHSETILFLHGWTIATDPYQETLHLLSQYYHVIAPDLPGFGKTSFPTAVPDYNGYVECITSFLKALNLKKVHVVGHSGGGAVGVVLAANFPELVKSLILIDSTGIPLGFLPEVALRRLIDFPAQIGRFKFEPTFLFMKALISNWIFKTQNMFQASWIALEKDLRPLLPQVQCPTLIVWGDRDLFIPVKCAYEFSQGIPHSQLIMLEDEYHEWIFYHEEKCINIIANFINEAEL</sequence>
<gene>
    <name evidence="2" type="ORF">IQ230_01835</name>
</gene>
<dbReference type="PANTHER" id="PTHR43798:SF33">
    <property type="entry name" value="HYDROLASE, PUTATIVE (AFU_ORTHOLOGUE AFUA_2G14860)-RELATED"/>
    <property type="match status" value="1"/>
</dbReference>